<reference evidence="2" key="1">
    <citation type="submission" date="2025-08" db="UniProtKB">
        <authorList>
            <consortium name="Ensembl"/>
        </authorList>
    </citation>
    <scope>IDENTIFICATION</scope>
</reference>
<protein>
    <submittedName>
        <fullName evidence="2">Uncharacterized protein</fullName>
    </submittedName>
</protein>
<dbReference type="Ensembl" id="ENSLLET00000007191.1">
    <property type="protein sequence ID" value="ENSLLEP00000006911.1"/>
    <property type="gene ID" value="ENSLLEG00000004355.1"/>
</dbReference>
<accession>A0A8C5M4Q0</accession>
<evidence type="ECO:0000313" key="2">
    <source>
        <dbReference type="Ensembl" id="ENSLLEP00000006911.1"/>
    </source>
</evidence>
<dbReference type="Proteomes" id="UP000694569">
    <property type="component" value="Unplaced"/>
</dbReference>
<evidence type="ECO:0000256" key="1">
    <source>
        <dbReference type="SAM" id="MobiDB-lite"/>
    </source>
</evidence>
<dbReference type="AlphaFoldDB" id="A0A8C5M4Q0"/>
<sequence length="194" mass="20371">AKCQSNRSGKPTFTARPIAILPDTHLWSFLYSVALYFLPWLSSPLRGLHDSVLLTLASWTQLPLTIQEIEPADPATLVQKEPATPVPAAEPATPVPAAEPATPVPAAEPATPVPAAEPATPVPAAEPAPQVPAAEPAPQVPAAEPAPQVPAAEPAPLAPPMEPAPQEYLKWTPPSVVPARDYSPPHPWVCIILL</sequence>
<organism evidence="2 3">
    <name type="scientific">Leptobrachium leishanense</name>
    <name type="common">Leishan spiny toad</name>
    <dbReference type="NCBI Taxonomy" id="445787"/>
    <lineage>
        <taxon>Eukaryota</taxon>
        <taxon>Metazoa</taxon>
        <taxon>Chordata</taxon>
        <taxon>Craniata</taxon>
        <taxon>Vertebrata</taxon>
        <taxon>Euteleostomi</taxon>
        <taxon>Amphibia</taxon>
        <taxon>Batrachia</taxon>
        <taxon>Anura</taxon>
        <taxon>Pelobatoidea</taxon>
        <taxon>Megophryidae</taxon>
        <taxon>Leptobrachium</taxon>
    </lineage>
</organism>
<feature type="compositionally biased region" description="Pro residues" evidence="1">
    <location>
        <begin position="120"/>
        <end position="130"/>
    </location>
</feature>
<feature type="region of interest" description="Disordered" evidence="1">
    <location>
        <begin position="81"/>
        <end position="163"/>
    </location>
</feature>
<reference evidence="2" key="2">
    <citation type="submission" date="2025-09" db="UniProtKB">
        <authorList>
            <consortium name="Ensembl"/>
        </authorList>
    </citation>
    <scope>IDENTIFICATION</scope>
</reference>
<feature type="compositionally biased region" description="Low complexity" evidence="1">
    <location>
        <begin position="131"/>
        <end position="155"/>
    </location>
</feature>
<feature type="compositionally biased region" description="Low complexity" evidence="1">
    <location>
        <begin position="81"/>
        <end position="119"/>
    </location>
</feature>
<proteinExistence type="predicted"/>
<keyword evidence="3" id="KW-1185">Reference proteome</keyword>
<evidence type="ECO:0000313" key="3">
    <source>
        <dbReference type="Proteomes" id="UP000694569"/>
    </source>
</evidence>
<name>A0A8C5M4Q0_9ANUR</name>